<keyword evidence="3" id="KW-1185">Reference proteome</keyword>
<accession>A0A9N9IAM4</accession>
<dbReference type="Proteomes" id="UP000789396">
    <property type="component" value="Unassembled WGS sequence"/>
</dbReference>
<name>A0A9N9IAM4_9GLOM</name>
<gene>
    <name evidence="2" type="ORF">RFULGI_LOCUS11979</name>
</gene>
<sequence>MEKLMEEPIHKPTPKISPYTTPQKLWKFPISHKNSKYKKDELNNLKLKSDFPLASGKRGSGKRISEKVKDYLKAFFIADDIDKTERMLATKMVKALNELVEEGELEADEIPKVNTVESWIARYSHLVYILAAEERQTKSHTSDPIQAEAIKLSKNKHEVTSGRVGTS</sequence>
<evidence type="ECO:0000313" key="2">
    <source>
        <dbReference type="EMBL" id="CAG8728904.1"/>
    </source>
</evidence>
<dbReference type="OrthoDB" id="2386689at2759"/>
<feature type="non-terminal residue" evidence="2">
    <location>
        <position position="167"/>
    </location>
</feature>
<evidence type="ECO:0000313" key="3">
    <source>
        <dbReference type="Proteomes" id="UP000789396"/>
    </source>
</evidence>
<comment type="caution">
    <text evidence="2">The sequence shown here is derived from an EMBL/GenBank/DDBJ whole genome shotgun (WGS) entry which is preliminary data.</text>
</comment>
<protein>
    <submittedName>
        <fullName evidence="2">16963_t:CDS:1</fullName>
    </submittedName>
</protein>
<feature type="compositionally biased region" description="Basic and acidic residues" evidence="1">
    <location>
        <begin position="1"/>
        <end position="10"/>
    </location>
</feature>
<feature type="region of interest" description="Disordered" evidence="1">
    <location>
        <begin position="1"/>
        <end position="20"/>
    </location>
</feature>
<dbReference type="EMBL" id="CAJVPZ010027619">
    <property type="protein sequence ID" value="CAG8728904.1"/>
    <property type="molecule type" value="Genomic_DNA"/>
</dbReference>
<reference evidence="2" key="1">
    <citation type="submission" date="2021-06" db="EMBL/GenBank/DDBJ databases">
        <authorList>
            <person name="Kallberg Y."/>
            <person name="Tangrot J."/>
            <person name="Rosling A."/>
        </authorList>
    </citation>
    <scope>NUCLEOTIDE SEQUENCE</scope>
    <source>
        <strain evidence="2">IN212</strain>
    </source>
</reference>
<proteinExistence type="predicted"/>
<dbReference type="AlphaFoldDB" id="A0A9N9IAM4"/>
<evidence type="ECO:0000256" key="1">
    <source>
        <dbReference type="SAM" id="MobiDB-lite"/>
    </source>
</evidence>
<organism evidence="2 3">
    <name type="scientific">Racocetra fulgida</name>
    <dbReference type="NCBI Taxonomy" id="60492"/>
    <lineage>
        <taxon>Eukaryota</taxon>
        <taxon>Fungi</taxon>
        <taxon>Fungi incertae sedis</taxon>
        <taxon>Mucoromycota</taxon>
        <taxon>Glomeromycotina</taxon>
        <taxon>Glomeromycetes</taxon>
        <taxon>Diversisporales</taxon>
        <taxon>Gigasporaceae</taxon>
        <taxon>Racocetra</taxon>
    </lineage>
</organism>